<keyword evidence="1" id="KW-0812">Transmembrane</keyword>
<evidence type="ECO:0000256" key="1">
    <source>
        <dbReference type="SAM" id="Phobius"/>
    </source>
</evidence>
<name>A0A1I3NZS2_9RHOB</name>
<keyword evidence="1" id="KW-1133">Transmembrane helix</keyword>
<feature type="transmembrane region" description="Helical" evidence="1">
    <location>
        <begin position="12"/>
        <end position="32"/>
    </location>
</feature>
<dbReference type="STRING" id="1114924.SAMN05216258_1155"/>
<keyword evidence="1" id="KW-0472">Membrane</keyword>
<dbReference type="AlphaFoldDB" id="A0A1I3NZS2"/>
<dbReference type="RefSeq" id="WP_092865321.1">
    <property type="nucleotide sequence ID" value="NZ_FOQH01000015.1"/>
</dbReference>
<reference evidence="2 3" key="1">
    <citation type="submission" date="2016-10" db="EMBL/GenBank/DDBJ databases">
        <authorList>
            <person name="de Groot N.N."/>
        </authorList>
    </citation>
    <scope>NUCLEOTIDE SEQUENCE [LARGE SCALE GENOMIC DNA]</scope>
    <source>
        <strain evidence="2 3">CGMCC 1.11030</strain>
    </source>
</reference>
<protein>
    <submittedName>
        <fullName evidence="2">Uncharacterized protein</fullName>
    </submittedName>
</protein>
<dbReference type="OrthoDB" id="8450449at2"/>
<dbReference type="EMBL" id="FOQH01000015">
    <property type="protein sequence ID" value="SFJ14701.1"/>
    <property type="molecule type" value="Genomic_DNA"/>
</dbReference>
<accession>A0A1I3NZS2</accession>
<sequence length="176" mass="18572">MIDLGRLPVDGGFLLGVALYAGASLLGGQLVAGRMVEQAGWRPACEARIKASVVARTPAAERPRPTDCAAKLGWLHPDIARLCHQFGNPDLEGPAEQARKLRRAAEARRLEWEAAGAGSRCECAGLVYAREAMIPFAVYAGSARLISLPEVEAMEGGLRAALDAPACLPFAGEGRP</sequence>
<gene>
    <name evidence="2" type="ORF">SAMN05216258_1155</name>
</gene>
<evidence type="ECO:0000313" key="3">
    <source>
        <dbReference type="Proteomes" id="UP000199377"/>
    </source>
</evidence>
<proteinExistence type="predicted"/>
<evidence type="ECO:0000313" key="2">
    <source>
        <dbReference type="EMBL" id="SFJ14701.1"/>
    </source>
</evidence>
<dbReference type="Proteomes" id="UP000199377">
    <property type="component" value="Unassembled WGS sequence"/>
</dbReference>
<keyword evidence="3" id="KW-1185">Reference proteome</keyword>
<organism evidence="2 3">
    <name type="scientific">Albimonas pacifica</name>
    <dbReference type="NCBI Taxonomy" id="1114924"/>
    <lineage>
        <taxon>Bacteria</taxon>
        <taxon>Pseudomonadati</taxon>
        <taxon>Pseudomonadota</taxon>
        <taxon>Alphaproteobacteria</taxon>
        <taxon>Rhodobacterales</taxon>
        <taxon>Paracoccaceae</taxon>
        <taxon>Albimonas</taxon>
    </lineage>
</organism>